<dbReference type="EMBL" id="RYZS01000002">
    <property type="protein sequence ID" value="RVU92697.1"/>
    <property type="molecule type" value="Genomic_DNA"/>
</dbReference>
<dbReference type="InterPro" id="IPR011010">
    <property type="entry name" value="DNA_brk_join_enz"/>
</dbReference>
<keyword evidence="4" id="KW-0233">DNA recombination</keyword>
<feature type="domain" description="Tyr recombinase" evidence="6">
    <location>
        <begin position="170"/>
        <end position="362"/>
    </location>
</feature>
<dbReference type="InterPro" id="IPR013762">
    <property type="entry name" value="Integrase-like_cat_sf"/>
</dbReference>
<dbReference type="GO" id="GO:0003677">
    <property type="term" value="F:DNA binding"/>
    <property type="evidence" value="ECO:0007669"/>
    <property type="project" value="UniProtKB-UniRule"/>
</dbReference>
<dbReference type="CDD" id="cd01189">
    <property type="entry name" value="INT_ICEBs1_C_like"/>
    <property type="match status" value="1"/>
</dbReference>
<evidence type="ECO:0000256" key="5">
    <source>
        <dbReference type="PROSITE-ProRule" id="PRU01248"/>
    </source>
</evidence>
<keyword evidence="3 5" id="KW-0238">DNA-binding</keyword>
<evidence type="ECO:0000259" key="7">
    <source>
        <dbReference type="PROSITE" id="PS51900"/>
    </source>
</evidence>
<accession>A0A2N8PUB7</accession>
<dbReference type="AlphaFoldDB" id="A0A2N8PUB7"/>
<dbReference type="EMBL" id="JARPWH010000008">
    <property type="protein sequence ID" value="MDT2401480.1"/>
    <property type="molecule type" value="Genomic_DNA"/>
</dbReference>
<keyword evidence="2" id="KW-0229">DNA integration</keyword>
<name>A0A2N8PUB7_ENTAV</name>
<evidence type="ECO:0000259" key="6">
    <source>
        <dbReference type="PROSITE" id="PS51898"/>
    </source>
</evidence>
<dbReference type="EMBL" id="PDXQ01000002">
    <property type="protein sequence ID" value="TRZ28303.1"/>
    <property type="molecule type" value="Genomic_DNA"/>
</dbReference>
<dbReference type="PROSITE" id="PS51900">
    <property type="entry name" value="CB"/>
    <property type="match status" value="1"/>
</dbReference>
<dbReference type="Proteomes" id="UP000288388">
    <property type="component" value="Unassembled WGS sequence"/>
</dbReference>
<sequence>MVKKGENIYKRKDGRWEGRYIKDRTSNNRIIYGSVYGKKYADVKEKLTIVKAKQLETSFLYRSYEGTYETWMANWLTITIKRKVKASTYSNYFRLTKRHILPNLGKKQLRELSEDQLQYFVDSLLAQELSANTVRLIFTILKQSLNEAVRQKYIPSNPCTFVQLPKHNQTEVSALSIKEQKQLEKLAFQDSDCSPIILALYSGLRIGEISGLRWTDIDFEQNLIRVERTVHRILDEQNTETKTKLILATPKTTQSKRVVPLSTNLKEYLLEKREKATSPYLIHSRNTLAEPRVINYRFKKLIRATSFSSIHFHVLRHTFATRCLEQGMDIASLSKILGHQSTKLTLDTYADSLLEHRHEEMKKIDLLFQK</sequence>
<proteinExistence type="inferred from homology"/>
<evidence type="ECO:0000256" key="2">
    <source>
        <dbReference type="ARBA" id="ARBA00022908"/>
    </source>
</evidence>
<comment type="similarity">
    <text evidence="1">Belongs to the 'phage' integrase family.</text>
</comment>
<dbReference type="PROSITE" id="PS51898">
    <property type="entry name" value="TYR_RECOMBINASE"/>
    <property type="match status" value="1"/>
</dbReference>
<protein>
    <submittedName>
        <fullName evidence="9">Site-specific integrase</fullName>
    </submittedName>
    <submittedName>
        <fullName evidence="8">Tyrosine-type recombinase/integrase</fullName>
    </submittedName>
</protein>
<evidence type="ECO:0000313" key="10">
    <source>
        <dbReference type="EMBL" id="TRZ28303.1"/>
    </source>
</evidence>
<dbReference type="GO" id="GO:0015074">
    <property type="term" value="P:DNA integration"/>
    <property type="evidence" value="ECO:0007669"/>
    <property type="project" value="UniProtKB-KW"/>
</dbReference>
<dbReference type="Pfam" id="PF00589">
    <property type="entry name" value="Phage_integrase"/>
    <property type="match status" value="1"/>
</dbReference>
<reference evidence="8" key="3">
    <citation type="submission" date="2023-03" db="EMBL/GenBank/DDBJ databases">
        <authorList>
            <person name="Shen W."/>
            <person name="Cai J."/>
        </authorList>
    </citation>
    <scope>NUCLEOTIDE SEQUENCE</scope>
    <source>
        <strain evidence="8">P33-2</strain>
    </source>
</reference>
<feature type="domain" description="Core-binding (CB)" evidence="7">
    <location>
        <begin position="66"/>
        <end position="149"/>
    </location>
</feature>
<dbReference type="GO" id="GO:0006310">
    <property type="term" value="P:DNA recombination"/>
    <property type="evidence" value="ECO:0007669"/>
    <property type="project" value="UniProtKB-KW"/>
</dbReference>
<organism evidence="9 11">
    <name type="scientific">Enterococcus avium</name>
    <name type="common">Streptococcus avium</name>
    <dbReference type="NCBI Taxonomy" id="33945"/>
    <lineage>
        <taxon>Bacteria</taxon>
        <taxon>Bacillati</taxon>
        <taxon>Bacillota</taxon>
        <taxon>Bacilli</taxon>
        <taxon>Lactobacillales</taxon>
        <taxon>Enterococcaceae</taxon>
        <taxon>Enterococcus</taxon>
    </lineage>
</organism>
<evidence type="ECO:0000256" key="1">
    <source>
        <dbReference type="ARBA" id="ARBA00008857"/>
    </source>
</evidence>
<dbReference type="InterPro" id="IPR010998">
    <property type="entry name" value="Integrase_recombinase_N"/>
</dbReference>
<dbReference type="Gene3D" id="1.10.443.10">
    <property type="entry name" value="Intergrase catalytic core"/>
    <property type="match status" value="1"/>
</dbReference>
<evidence type="ECO:0000256" key="3">
    <source>
        <dbReference type="ARBA" id="ARBA00023125"/>
    </source>
</evidence>
<reference evidence="9 11" key="2">
    <citation type="submission" date="2018-12" db="EMBL/GenBank/DDBJ databases">
        <title>A novel vanA-carrying plasmid in a clinical isolate of Enterococcus avium.</title>
        <authorList>
            <person name="Bernasconi O.J."/>
            <person name="Luzzaro F."/>
            <person name="Endimiani A."/>
        </authorList>
    </citation>
    <scope>NUCLEOTIDE SEQUENCE [LARGE SCALE GENOMIC DNA]</scope>
    <source>
        <strain evidence="9 11">LC0559/18</strain>
    </source>
</reference>
<dbReference type="PANTHER" id="PTHR30349:SF64">
    <property type="entry name" value="PROPHAGE INTEGRASE INTD-RELATED"/>
    <property type="match status" value="1"/>
</dbReference>
<gene>
    <name evidence="10" type="ORF">AUF17_16370</name>
    <name evidence="9" type="ORF">EK398_19610</name>
    <name evidence="8" type="ORF">P7D43_03785</name>
</gene>
<dbReference type="PANTHER" id="PTHR30349">
    <property type="entry name" value="PHAGE INTEGRASE-RELATED"/>
    <property type="match status" value="1"/>
</dbReference>
<evidence type="ECO:0000256" key="4">
    <source>
        <dbReference type="ARBA" id="ARBA00023172"/>
    </source>
</evidence>
<evidence type="ECO:0000313" key="12">
    <source>
        <dbReference type="Proteomes" id="UP000316316"/>
    </source>
</evidence>
<dbReference type="RefSeq" id="WP_048719913.1">
    <property type="nucleotide sequence ID" value="NZ_CABHNH010000034.1"/>
</dbReference>
<evidence type="ECO:0000313" key="9">
    <source>
        <dbReference type="EMBL" id="RVU92697.1"/>
    </source>
</evidence>
<dbReference type="SUPFAM" id="SSF56349">
    <property type="entry name" value="DNA breaking-rejoining enzymes"/>
    <property type="match status" value="1"/>
</dbReference>
<dbReference type="InterPro" id="IPR004107">
    <property type="entry name" value="Integrase_SAM-like_N"/>
</dbReference>
<evidence type="ECO:0000313" key="11">
    <source>
        <dbReference type="Proteomes" id="UP000288388"/>
    </source>
</evidence>
<reference evidence="10 12" key="1">
    <citation type="submission" date="2017-10" db="EMBL/GenBank/DDBJ databases">
        <title>FDA dAtabase for Regulatory Grade micrObial Sequences (FDA-ARGOS): Supporting development and validation of Infectious Disease Dx tests.</title>
        <authorList>
            <person name="Campos J."/>
            <person name="Goldberg B."/>
            <person name="Tallon L.J."/>
            <person name="Sadzewicz L."/>
            <person name="Sengamalay N."/>
            <person name="Ott S."/>
            <person name="Godinez A."/>
            <person name="Nagaraj S."/>
            <person name="Vyas G."/>
            <person name="Aluvathingal J."/>
            <person name="Nadendla S."/>
            <person name="Geyer C."/>
            <person name="Nandy P."/>
            <person name="Hobson J."/>
            <person name="Sichtig H."/>
        </authorList>
    </citation>
    <scope>NUCLEOTIDE SEQUENCE [LARGE SCALE GENOMIC DNA]</scope>
    <source>
        <strain evidence="10 12">FDAARGOS_185</strain>
    </source>
</reference>
<dbReference type="Proteomes" id="UP001260773">
    <property type="component" value="Unassembled WGS sequence"/>
</dbReference>
<dbReference type="InterPro" id="IPR050090">
    <property type="entry name" value="Tyrosine_recombinase_XerCD"/>
</dbReference>
<dbReference type="InterPro" id="IPR002104">
    <property type="entry name" value="Integrase_catalytic"/>
</dbReference>
<evidence type="ECO:0000313" key="8">
    <source>
        <dbReference type="EMBL" id="MDT2401480.1"/>
    </source>
</evidence>
<dbReference type="Gene3D" id="1.10.150.130">
    <property type="match status" value="1"/>
</dbReference>
<comment type="caution">
    <text evidence="9">The sequence shown here is derived from an EMBL/GenBank/DDBJ whole genome shotgun (WGS) entry which is preliminary data.</text>
</comment>
<dbReference type="Proteomes" id="UP000316316">
    <property type="component" value="Unassembled WGS sequence"/>
</dbReference>
<dbReference type="Pfam" id="PF14659">
    <property type="entry name" value="Phage_int_SAM_3"/>
    <property type="match status" value="1"/>
</dbReference>
<dbReference type="InterPro" id="IPR044068">
    <property type="entry name" value="CB"/>
</dbReference>